<evidence type="ECO:0000259" key="2">
    <source>
        <dbReference type="PROSITE" id="PS50188"/>
    </source>
</evidence>
<protein>
    <recommendedName>
        <fullName evidence="2">B30.2/SPRY domain-containing protein</fullName>
    </recommendedName>
</protein>
<proteinExistence type="predicted"/>
<feature type="region of interest" description="Disordered" evidence="1">
    <location>
        <begin position="83"/>
        <end position="159"/>
    </location>
</feature>
<name>A0A8J6BRQ6_ZIZPA</name>
<dbReference type="OrthoDB" id="10266026at2759"/>
<dbReference type="FunFam" id="2.60.120.920:FF:000043">
    <property type="entry name" value="Protein TRAUCO"/>
    <property type="match status" value="1"/>
</dbReference>
<dbReference type="GO" id="GO:0048188">
    <property type="term" value="C:Set1C/COMPASS complex"/>
    <property type="evidence" value="ECO:0007669"/>
    <property type="project" value="InterPro"/>
</dbReference>
<dbReference type="AlphaFoldDB" id="A0A8J6BRQ6"/>
<reference evidence="3" key="2">
    <citation type="submission" date="2021-02" db="EMBL/GenBank/DDBJ databases">
        <authorList>
            <person name="Kimball J.A."/>
            <person name="Haas M.W."/>
            <person name="Macchietto M."/>
            <person name="Kono T."/>
            <person name="Duquette J."/>
            <person name="Shao M."/>
        </authorList>
    </citation>
    <scope>NUCLEOTIDE SEQUENCE</scope>
    <source>
        <tissue evidence="3">Fresh leaf tissue</tissue>
    </source>
</reference>
<dbReference type="PROSITE" id="PS50188">
    <property type="entry name" value="B302_SPRY"/>
    <property type="match status" value="1"/>
</dbReference>
<keyword evidence="4" id="KW-1185">Reference proteome</keyword>
<gene>
    <name evidence="3" type="ORF">GUJ93_ZPchr0011g28246</name>
</gene>
<feature type="region of interest" description="Disordered" evidence="1">
    <location>
        <begin position="1"/>
        <end position="63"/>
    </location>
</feature>
<evidence type="ECO:0000313" key="3">
    <source>
        <dbReference type="EMBL" id="KAG8091196.1"/>
    </source>
</evidence>
<dbReference type="InterPro" id="IPR003877">
    <property type="entry name" value="SPRY_dom"/>
</dbReference>
<dbReference type="PANTHER" id="PTHR10598">
    <property type="entry name" value="SET1/ASH2 HISTONE METHYLTRANSFERASE COMPLEX SUBUNIT ASH2"/>
    <property type="match status" value="1"/>
</dbReference>
<feature type="compositionally biased region" description="Low complexity" evidence="1">
    <location>
        <begin position="1"/>
        <end position="18"/>
    </location>
</feature>
<organism evidence="3 4">
    <name type="scientific">Zizania palustris</name>
    <name type="common">Northern wild rice</name>
    <dbReference type="NCBI Taxonomy" id="103762"/>
    <lineage>
        <taxon>Eukaryota</taxon>
        <taxon>Viridiplantae</taxon>
        <taxon>Streptophyta</taxon>
        <taxon>Embryophyta</taxon>
        <taxon>Tracheophyta</taxon>
        <taxon>Spermatophyta</taxon>
        <taxon>Magnoliopsida</taxon>
        <taxon>Liliopsida</taxon>
        <taxon>Poales</taxon>
        <taxon>Poaceae</taxon>
        <taxon>BOP clade</taxon>
        <taxon>Oryzoideae</taxon>
        <taxon>Oryzeae</taxon>
        <taxon>Zizaniinae</taxon>
        <taxon>Zizania</taxon>
    </lineage>
</organism>
<dbReference type="InterPro" id="IPR037353">
    <property type="entry name" value="ASH2"/>
</dbReference>
<feature type="domain" description="B30.2/SPRY" evidence="2">
    <location>
        <begin position="160"/>
        <end position="383"/>
    </location>
</feature>
<feature type="region of interest" description="Disordered" evidence="1">
    <location>
        <begin position="417"/>
        <end position="457"/>
    </location>
</feature>
<dbReference type="InterPro" id="IPR001870">
    <property type="entry name" value="B30.2/SPRY"/>
</dbReference>
<reference evidence="3" key="1">
    <citation type="journal article" date="2021" name="bioRxiv">
        <title>Whole Genome Assembly and Annotation of Northern Wild Rice, Zizania palustris L., Supports a Whole Genome Duplication in the Zizania Genus.</title>
        <authorList>
            <person name="Haas M."/>
            <person name="Kono T."/>
            <person name="Macchietto M."/>
            <person name="Millas R."/>
            <person name="McGilp L."/>
            <person name="Shao M."/>
            <person name="Duquette J."/>
            <person name="Hirsch C.N."/>
            <person name="Kimball J."/>
        </authorList>
    </citation>
    <scope>NUCLEOTIDE SEQUENCE</scope>
    <source>
        <tissue evidence="3">Fresh leaf tissue</tissue>
    </source>
</reference>
<dbReference type="PANTHER" id="PTHR10598:SF0">
    <property type="entry name" value="SET1_ASH2 HISTONE METHYLTRANSFERASE COMPLEX SUBUNIT ASH2"/>
    <property type="match status" value="1"/>
</dbReference>
<comment type="caution">
    <text evidence="3">The sequence shown here is derived from an EMBL/GenBank/DDBJ whole genome shotgun (WGS) entry which is preliminary data.</text>
</comment>
<sequence length="457" mass="48597">MAASAAPLLAPASSPTPADTLISNATPAAAAAAKTPNLPDTPASADPETPFSDITPADASDANVSGVVAPADALVSSDVVAEAPDADDDPLPAMKHMTFTATPQPTKKSKKKNSNNVWTRPASRKGKKKGKQPTNALAGGSGGGAAGRLPKPSSGEDEFVLAPAPRLPIERSDDSPDWPVLLSRVFKSDKIEVSDDRLTAGSIKGYRMVRATRGVVSGVWYFEVKVLHLGTSGHTRLGWATNNADIHAPVGFDGFGFGYRDMDGCKVYKALRTKYADEGYGEGDVLGFYINLPDGELYEPKQPFLVQYKGLPFRAEAPKPTEKKMPEPEPVPGSEICYFKNGVCQGTAFLGIPGGRYYPAASMYTLPDEPNCKVRFNFGPDFEIFPEDFEGRPIPQPMSDVPYQALEMVNEGAAENVGHGRRLIGGDDDTSTSDGDTSTNYDASTSEGSWAHMEAST</sequence>
<dbReference type="CDD" id="cd12872">
    <property type="entry name" value="SPRY_Ash2"/>
    <property type="match status" value="1"/>
</dbReference>
<dbReference type="SMART" id="SM00449">
    <property type="entry name" value="SPRY"/>
    <property type="match status" value="1"/>
</dbReference>
<evidence type="ECO:0000313" key="4">
    <source>
        <dbReference type="Proteomes" id="UP000729402"/>
    </source>
</evidence>
<dbReference type="EMBL" id="JAAALK010000081">
    <property type="protein sequence ID" value="KAG8091196.1"/>
    <property type="molecule type" value="Genomic_DNA"/>
</dbReference>
<evidence type="ECO:0000256" key="1">
    <source>
        <dbReference type="SAM" id="MobiDB-lite"/>
    </source>
</evidence>
<accession>A0A8J6BRQ6</accession>
<dbReference type="Proteomes" id="UP000729402">
    <property type="component" value="Unassembled WGS sequence"/>
</dbReference>
<dbReference type="GO" id="GO:0000976">
    <property type="term" value="F:transcription cis-regulatory region binding"/>
    <property type="evidence" value="ECO:0007669"/>
    <property type="project" value="TreeGrafter"/>
</dbReference>
<feature type="compositionally biased region" description="Basic residues" evidence="1">
    <location>
        <begin position="122"/>
        <end position="131"/>
    </location>
</feature>
<dbReference type="Pfam" id="PF00622">
    <property type="entry name" value="SPRY"/>
    <property type="match status" value="1"/>
</dbReference>